<evidence type="ECO:0000259" key="1">
    <source>
        <dbReference type="Pfam" id="PF17919"/>
    </source>
</evidence>
<evidence type="ECO:0000313" key="3">
    <source>
        <dbReference type="Proteomes" id="UP000325315"/>
    </source>
</evidence>
<dbReference type="OrthoDB" id="1738821at2759"/>
<proteinExistence type="predicted"/>
<dbReference type="Proteomes" id="UP000325315">
    <property type="component" value="Unassembled WGS sequence"/>
</dbReference>
<keyword evidence="3" id="KW-1185">Reference proteome</keyword>
<dbReference type="AlphaFoldDB" id="A0A5B6UPP2"/>
<dbReference type="PANTHER" id="PTHR48475">
    <property type="entry name" value="RIBONUCLEASE H"/>
    <property type="match status" value="1"/>
</dbReference>
<organism evidence="2 3">
    <name type="scientific">Gossypium australe</name>
    <dbReference type="NCBI Taxonomy" id="47621"/>
    <lineage>
        <taxon>Eukaryota</taxon>
        <taxon>Viridiplantae</taxon>
        <taxon>Streptophyta</taxon>
        <taxon>Embryophyta</taxon>
        <taxon>Tracheophyta</taxon>
        <taxon>Spermatophyta</taxon>
        <taxon>Magnoliopsida</taxon>
        <taxon>eudicotyledons</taxon>
        <taxon>Gunneridae</taxon>
        <taxon>Pentapetalae</taxon>
        <taxon>rosids</taxon>
        <taxon>malvids</taxon>
        <taxon>Malvales</taxon>
        <taxon>Malvaceae</taxon>
        <taxon>Malvoideae</taxon>
        <taxon>Gossypium</taxon>
    </lineage>
</organism>
<name>A0A5B6UPP2_9ROSI</name>
<dbReference type="EMBL" id="SMMG02000010">
    <property type="protein sequence ID" value="KAA3459208.1"/>
    <property type="molecule type" value="Genomic_DNA"/>
</dbReference>
<protein>
    <submittedName>
        <fullName evidence="2">Protein NYNRIN-like</fullName>
    </submittedName>
</protein>
<evidence type="ECO:0000313" key="2">
    <source>
        <dbReference type="EMBL" id="KAA3459208.1"/>
    </source>
</evidence>
<dbReference type="SUPFAM" id="SSF56672">
    <property type="entry name" value="DNA/RNA polymerases"/>
    <property type="match status" value="1"/>
</dbReference>
<comment type="caution">
    <text evidence="2">The sequence shown here is derived from an EMBL/GenBank/DDBJ whole genome shotgun (WGS) entry which is preliminary data.</text>
</comment>
<dbReference type="PANTHER" id="PTHR48475:SF1">
    <property type="entry name" value="RNASE H TYPE-1 DOMAIN-CONTAINING PROTEIN"/>
    <property type="match status" value="1"/>
</dbReference>
<dbReference type="InterPro" id="IPR043502">
    <property type="entry name" value="DNA/RNA_pol_sf"/>
</dbReference>
<dbReference type="Pfam" id="PF17919">
    <property type="entry name" value="RT_RNaseH_2"/>
    <property type="match status" value="1"/>
</dbReference>
<dbReference type="InterPro" id="IPR043128">
    <property type="entry name" value="Rev_trsase/Diguanyl_cyclase"/>
</dbReference>
<dbReference type="Gene3D" id="3.30.70.270">
    <property type="match status" value="2"/>
</dbReference>
<feature type="domain" description="Reverse transcriptase/retrotransposon-derived protein RNase H-like" evidence="1">
    <location>
        <begin position="223"/>
        <end position="320"/>
    </location>
</feature>
<gene>
    <name evidence="2" type="ORF">EPI10_013717</name>
</gene>
<accession>A0A5B6UPP2</accession>
<reference evidence="3" key="1">
    <citation type="journal article" date="2019" name="Plant Biotechnol. J.">
        <title>Genome sequencing of the Australian wild diploid species Gossypium australe highlights disease resistance and delayed gland morphogenesis.</title>
        <authorList>
            <person name="Cai Y."/>
            <person name="Cai X."/>
            <person name="Wang Q."/>
            <person name="Wang P."/>
            <person name="Zhang Y."/>
            <person name="Cai C."/>
            <person name="Xu Y."/>
            <person name="Wang K."/>
            <person name="Zhou Z."/>
            <person name="Wang C."/>
            <person name="Geng S."/>
            <person name="Li B."/>
            <person name="Dong Q."/>
            <person name="Hou Y."/>
            <person name="Wang H."/>
            <person name="Ai P."/>
            <person name="Liu Z."/>
            <person name="Yi F."/>
            <person name="Sun M."/>
            <person name="An G."/>
            <person name="Cheng J."/>
            <person name="Zhang Y."/>
            <person name="Shi Q."/>
            <person name="Xie Y."/>
            <person name="Shi X."/>
            <person name="Chang Y."/>
            <person name="Huang F."/>
            <person name="Chen Y."/>
            <person name="Hong S."/>
            <person name="Mi L."/>
            <person name="Sun Q."/>
            <person name="Zhang L."/>
            <person name="Zhou B."/>
            <person name="Peng R."/>
            <person name="Zhang X."/>
            <person name="Liu F."/>
        </authorList>
    </citation>
    <scope>NUCLEOTIDE SEQUENCE [LARGE SCALE GENOMIC DNA]</scope>
    <source>
        <strain evidence="3">cv. PA1801</strain>
    </source>
</reference>
<dbReference type="CDD" id="cd01647">
    <property type="entry name" value="RT_LTR"/>
    <property type="match status" value="1"/>
</dbReference>
<sequence length="449" mass="51044">MFTPQVVEAIRQEVAKLEVEYLEWVSNITMVMKANGKWRMCIYFTNLNKACPKDNFPLPSVDRLVDASTGHRFMSFMDAFLGYNQKLLDQDGKEKTILSSKKDFSIFGLCLLVSRIREQLTGREIKVYVDDMLVKSGSMEEHFQGLTIKLNPEKCAFSVRAGRLGGIEVNPDKIRAILKMPSPQMIKDIQCLTGRVVALNRFISKMVDKCLPFFKAWRTSFSWTEECQVAFEELKLYLTSPSLLKSPRVEEIPNLYLATLEETVVAVLVIAKDVFQFPVYYISNVLQNGELRYLKIEMCICALIITAHKLRPYFQAHLIVVLINQHMKEVLSRADTLERVTKLSIELVDFKVTFAPRTSIKGQVLADFMVEFSFEKTIGTTVNPPQEAAHAIDSSKSWLVYVDGFATKTGSRASVLLIDPSGNEWQYGLSFGFQTSNNIAGYEDLILRL</sequence>
<dbReference type="InterPro" id="IPR041577">
    <property type="entry name" value="RT_RNaseH_2"/>
</dbReference>